<name>A0ACD3ZNQ5_FUSSC</name>
<reference evidence="1" key="1">
    <citation type="submission" date="2021-11" db="EMBL/GenBank/DDBJ databases">
        <title>Fusarium solani-melongenae Genome sequencing and assembly.</title>
        <authorList>
            <person name="Xie S."/>
            <person name="Huang L."/>
            <person name="Zhang X."/>
        </authorList>
    </citation>
    <scope>NUCLEOTIDE SEQUENCE</scope>
    <source>
        <strain evidence="1">CRI 24-3</strain>
    </source>
</reference>
<evidence type="ECO:0000313" key="2">
    <source>
        <dbReference type="Proteomes" id="UP000830768"/>
    </source>
</evidence>
<keyword evidence="2" id="KW-1185">Reference proteome</keyword>
<evidence type="ECO:0000313" key="1">
    <source>
        <dbReference type="EMBL" id="UPL02583.1"/>
    </source>
</evidence>
<organism evidence="1 2">
    <name type="scientific">Fusarium solani subsp. cucurbitae</name>
    <name type="common">Neocosmosporum cucurbitae</name>
    <dbReference type="NCBI Taxonomy" id="2747967"/>
    <lineage>
        <taxon>Eukaryota</taxon>
        <taxon>Fungi</taxon>
        <taxon>Dikarya</taxon>
        <taxon>Ascomycota</taxon>
        <taxon>Pezizomycotina</taxon>
        <taxon>Sordariomycetes</taxon>
        <taxon>Hypocreomycetidae</taxon>
        <taxon>Hypocreales</taxon>
        <taxon>Nectriaceae</taxon>
        <taxon>Fusarium</taxon>
        <taxon>Fusarium solani species complex</taxon>
    </lineage>
</organism>
<gene>
    <name evidence="1" type="ORF">LCI18_013517</name>
</gene>
<accession>A0ACD3ZNQ5</accession>
<sequence length="241" mass="26567">MSLSFQTFSQKDITDQLLQDAATLFTDHYGIWGSRSKLCGRRVKLTAKRLRDQCLPENGDCSYTTAISDGQLVGHAFTCRWDWDGKRVCWVTQLVVHKEHRGKGIASTLLRLSRAESDNVYGIMSSHPYAFLATAASFGLSIVNTSLDFIRDHAEGIMKASPIDYVATAVVAGSLFCKEDSTGLISGVDTNFLVDHEELLHALNHVKSFRHWPLGDLPDGHEFLLILPAQARQSTSPVSGG</sequence>
<protein>
    <submittedName>
        <fullName evidence="1">Uncharacterized protein</fullName>
    </submittedName>
</protein>
<dbReference type="EMBL" id="CP090039">
    <property type="protein sequence ID" value="UPL02583.1"/>
    <property type="molecule type" value="Genomic_DNA"/>
</dbReference>
<proteinExistence type="predicted"/>
<dbReference type="Proteomes" id="UP000830768">
    <property type="component" value="Chromosome 11"/>
</dbReference>